<dbReference type="RefSeq" id="WP_020963591.1">
    <property type="nucleotide sequence ID" value="NZ_CP007493.1"/>
</dbReference>
<dbReference type="EMBL" id="CP007493">
    <property type="protein sequence ID" value="AJB42117.1"/>
    <property type="molecule type" value="Genomic_DNA"/>
</dbReference>
<dbReference type="Proteomes" id="UP000266720">
    <property type="component" value="Chromosome"/>
</dbReference>
<dbReference type="AlphaFoldDB" id="A0A3G1A947"/>
<evidence type="ECO:0000313" key="7">
    <source>
        <dbReference type="EMBL" id="AJB42117.1"/>
    </source>
</evidence>
<dbReference type="Gene3D" id="3.30.70.20">
    <property type="match status" value="1"/>
</dbReference>
<evidence type="ECO:0000259" key="6">
    <source>
        <dbReference type="PROSITE" id="PS51379"/>
    </source>
</evidence>
<keyword evidence="3" id="KW-0249">Electron transport</keyword>
<keyword evidence="5" id="KW-0411">Iron-sulfur</keyword>
<dbReference type="InterPro" id="IPR017896">
    <property type="entry name" value="4Fe4S_Fe-S-bd"/>
</dbReference>
<accession>A0A3G1A947</accession>
<dbReference type="GO" id="GO:0046872">
    <property type="term" value="F:metal ion binding"/>
    <property type="evidence" value="ECO:0007669"/>
    <property type="project" value="UniProtKB-KW"/>
</dbReference>
<dbReference type="PROSITE" id="PS51379">
    <property type="entry name" value="4FE4S_FER_2"/>
    <property type="match status" value="1"/>
</dbReference>
<dbReference type="STRING" id="697581.TCARB_1069"/>
<reference evidence="8" key="1">
    <citation type="book" date="2010" name="EXTREMOPHILES" publisher="0:0-0">
        <title>Complete genome sequences of ten hyperthermophilic archaea reveal their metabolic capabilities and possible ecological roles.</title>
        <editorList>
            <person name="?"/>
        </editorList>
        <authorList>
            <person name="Ravin N.V."/>
            <person name="Mardanov A.V."/>
            <person name="Bonch-Osmolovskaya E.A."/>
            <person name="Skryabin K.G."/>
        </authorList>
    </citation>
    <scope>NUCLEOTIDE SEQUENCE [LARGE SCALE GENOMIC DNA]</scope>
    <source>
        <strain evidence="8">1505</strain>
    </source>
</reference>
<dbReference type="GO" id="GO:0051536">
    <property type="term" value="F:iron-sulfur cluster binding"/>
    <property type="evidence" value="ECO:0007669"/>
    <property type="project" value="UniProtKB-KW"/>
</dbReference>
<protein>
    <submittedName>
        <fullName evidence="7">Ferredoxin</fullName>
    </submittedName>
</protein>
<dbReference type="PANTHER" id="PTHR36923">
    <property type="entry name" value="FERREDOXIN"/>
    <property type="match status" value="1"/>
</dbReference>
<dbReference type="SUPFAM" id="SSF54862">
    <property type="entry name" value="4Fe-4S ferredoxins"/>
    <property type="match status" value="1"/>
</dbReference>
<evidence type="ECO:0000256" key="1">
    <source>
        <dbReference type="ARBA" id="ARBA00022448"/>
    </source>
</evidence>
<feature type="domain" description="4Fe-4S ferredoxin-type" evidence="6">
    <location>
        <begin position="4"/>
        <end position="32"/>
    </location>
</feature>
<evidence type="ECO:0000313" key="8">
    <source>
        <dbReference type="Proteomes" id="UP000266720"/>
    </source>
</evidence>
<dbReference type="InterPro" id="IPR051269">
    <property type="entry name" value="Fe-S_cluster_ET"/>
</dbReference>
<organism evidence="7 8">
    <name type="scientific">Thermofilum adornatum 1505</name>
    <dbReference type="NCBI Taxonomy" id="697581"/>
    <lineage>
        <taxon>Archaea</taxon>
        <taxon>Thermoproteota</taxon>
        <taxon>Thermoprotei</taxon>
        <taxon>Thermofilales</taxon>
        <taxon>Thermofilaceae</taxon>
        <taxon>Thermofilum</taxon>
    </lineage>
</organism>
<evidence type="ECO:0000256" key="4">
    <source>
        <dbReference type="ARBA" id="ARBA00023004"/>
    </source>
</evidence>
<dbReference type="GeneID" id="16574590"/>
<gene>
    <name evidence="7" type="ORF">TCARB_1069</name>
</gene>
<keyword evidence="2" id="KW-0479">Metal-binding</keyword>
<keyword evidence="4" id="KW-0408">Iron</keyword>
<proteinExistence type="predicted"/>
<keyword evidence="1" id="KW-0813">Transport</keyword>
<dbReference type="KEGG" id="tcb:TCARB_1069"/>
<dbReference type="Pfam" id="PF13459">
    <property type="entry name" value="Fer4_15"/>
    <property type="match status" value="1"/>
</dbReference>
<evidence type="ECO:0000256" key="5">
    <source>
        <dbReference type="ARBA" id="ARBA00023014"/>
    </source>
</evidence>
<sequence length="82" mass="8762">MVKYRVIVDRNACIACGAAPAACPEVFELGSDNGKNRVIEKYSVKTDSSVSIGEIPEELYECARNGADVCPVGAIKIEKIEG</sequence>
<dbReference type="GeneID" id="25406485"/>
<name>A0A3G1A947_9CREN</name>
<dbReference type="PANTHER" id="PTHR36923:SF3">
    <property type="entry name" value="FERREDOXIN"/>
    <property type="match status" value="1"/>
</dbReference>
<evidence type="ECO:0000256" key="3">
    <source>
        <dbReference type="ARBA" id="ARBA00022982"/>
    </source>
</evidence>
<evidence type="ECO:0000256" key="2">
    <source>
        <dbReference type="ARBA" id="ARBA00022723"/>
    </source>
</evidence>